<evidence type="ECO:0000313" key="5">
    <source>
        <dbReference type="EMBL" id="TWT42531.1"/>
    </source>
</evidence>
<sequence>MSYFPKTSLAAHVTQLPPIRYDSQHLETPMSAPKTATLFTPLSTPSLVADKSEASSTATIAGYIGQLSTTMTAAIEEINDVNANTQLLALNARIEAARAGQAGAAFSVVAEEMQALGSKTSTIATGLASTTRKSIDQLLDFIGNNIRGTRLSDLALTNIDLVDRNLYERTCDVRWWATDSSLVDALTDGTPEAIKHASQRMGVILGAYTVYYDLVLCDTQGRIVANGMPQRFGSQGQSAANASWFLEAMHSRSGDEYGFQTAHHSPLVDGESVLVYSCGVREGGSSTGKLLGALGILFNWEGLAQTIVENVPLSPKEREATRCVLCDDAGNIIADSWGKQLSDRLALPGQKQLFTQPKNYETVELDGRPWCVAHAQAPGFETYSTGWHSVILQPIEA</sequence>
<dbReference type="GO" id="GO:0004888">
    <property type="term" value="F:transmembrane signaling receptor activity"/>
    <property type="evidence" value="ECO:0007669"/>
    <property type="project" value="InterPro"/>
</dbReference>
<keyword evidence="6" id="KW-1185">Reference proteome</keyword>
<protein>
    <submittedName>
        <fullName evidence="5">Biofilm dispersion protein BdlA</fullName>
    </submittedName>
</protein>
<evidence type="ECO:0000256" key="3">
    <source>
        <dbReference type="PROSITE-ProRule" id="PRU00284"/>
    </source>
</evidence>
<dbReference type="EMBL" id="SJPH01000007">
    <property type="protein sequence ID" value="TWT42531.1"/>
    <property type="molecule type" value="Genomic_DNA"/>
</dbReference>
<organism evidence="5 6">
    <name type="scientific">Botrimarina hoheduenensis</name>
    <dbReference type="NCBI Taxonomy" id="2528000"/>
    <lineage>
        <taxon>Bacteria</taxon>
        <taxon>Pseudomonadati</taxon>
        <taxon>Planctomycetota</taxon>
        <taxon>Planctomycetia</taxon>
        <taxon>Pirellulales</taxon>
        <taxon>Lacipirellulaceae</taxon>
        <taxon>Botrimarina</taxon>
    </lineage>
</organism>
<evidence type="ECO:0000259" key="4">
    <source>
        <dbReference type="PROSITE" id="PS50111"/>
    </source>
</evidence>
<dbReference type="Proteomes" id="UP000318995">
    <property type="component" value="Unassembled WGS sequence"/>
</dbReference>
<dbReference type="GO" id="GO:0007165">
    <property type="term" value="P:signal transduction"/>
    <property type="evidence" value="ECO:0007669"/>
    <property type="project" value="UniProtKB-KW"/>
</dbReference>
<evidence type="ECO:0000256" key="1">
    <source>
        <dbReference type="ARBA" id="ARBA00022500"/>
    </source>
</evidence>
<dbReference type="SUPFAM" id="SSF58104">
    <property type="entry name" value="Methyl-accepting chemotaxis protein (MCP) signaling domain"/>
    <property type="match status" value="1"/>
</dbReference>
<dbReference type="InterPro" id="IPR004089">
    <property type="entry name" value="MCPsignal_dom"/>
</dbReference>
<dbReference type="PANTHER" id="PTHR43531:SF11">
    <property type="entry name" value="METHYL-ACCEPTING CHEMOTAXIS PROTEIN 3"/>
    <property type="match status" value="1"/>
</dbReference>
<feature type="domain" description="Methyl-accepting transducer" evidence="4">
    <location>
        <begin position="51"/>
        <end position="137"/>
    </location>
</feature>
<dbReference type="InterPro" id="IPR051310">
    <property type="entry name" value="MCP_chemotaxis"/>
</dbReference>
<dbReference type="Pfam" id="PF00015">
    <property type="entry name" value="MCPsignal"/>
    <property type="match status" value="1"/>
</dbReference>
<dbReference type="AlphaFoldDB" id="A0A5C5VXT6"/>
<comment type="caution">
    <text evidence="5">The sequence shown here is derived from an EMBL/GenBank/DDBJ whole genome shotgun (WGS) entry which is preliminary data.</text>
</comment>
<accession>A0A5C5VXT6</accession>
<comment type="similarity">
    <text evidence="2">Belongs to the methyl-accepting chemotaxis (MCP) protein family.</text>
</comment>
<dbReference type="Gene3D" id="3.30.450.20">
    <property type="entry name" value="PAS domain"/>
    <property type="match status" value="1"/>
</dbReference>
<dbReference type="GO" id="GO:0006935">
    <property type="term" value="P:chemotaxis"/>
    <property type="evidence" value="ECO:0007669"/>
    <property type="project" value="UniProtKB-KW"/>
</dbReference>
<dbReference type="PRINTS" id="PR00260">
    <property type="entry name" value="CHEMTRNSDUCR"/>
</dbReference>
<dbReference type="Gene3D" id="1.10.287.950">
    <property type="entry name" value="Methyl-accepting chemotaxis protein"/>
    <property type="match status" value="1"/>
</dbReference>
<reference evidence="5 6" key="1">
    <citation type="submission" date="2019-02" db="EMBL/GenBank/DDBJ databases">
        <title>Deep-cultivation of Planctomycetes and their phenomic and genomic characterization uncovers novel biology.</title>
        <authorList>
            <person name="Wiegand S."/>
            <person name="Jogler M."/>
            <person name="Boedeker C."/>
            <person name="Pinto D."/>
            <person name="Vollmers J."/>
            <person name="Rivas-Marin E."/>
            <person name="Kohn T."/>
            <person name="Peeters S.H."/>
            <person name="Heuer A."/>
            <person name="Rast P."/>
            <person name="Oberbeckmann S."/>
            <person name="Bunk B."/>
            <person name="Jeske O."/>
            <person name="Meyerdierks A."/>
            <person name="Storesund J.E."/>
            <person name="Kallscheuer N."/>
            <person name="Luecker S."/>
            <person name="Lage O.M."/>
            <person name="Pohl T."/>
            <person name="Merkel B.J."/>
            <person name="Hornburger P."/>
            <person name="Mueller R.-W."/>
            <person name="Bruemmer F."/>
            <person name="Labrenz M."/>
            <person name="Spormann A.M."/>
            <person name="Op Den Camp H."/>
            <person name="Overmann J."/>
            <person name="Amann R."/>
            <person name="Jetten M.S.M."/>
            <person name="Mascher T."/>
            <person name="Medema M.H."/>
            <person name="Devos D.P."/>
            <person name="Kaster A.-K."/>
            <person name="Ovreas L."/>
            <person name="Rohde M."/>
            <person name="Galperin M.Y."/>
            <person name="Jogler C."/>
        </authorList>
    </citation>
    <scope>NUCLEOTIDE SEQUENCE [LARGE SCALE GENOMIC DNA]</scope>
    <source>
        <strain evidence="5 6">Pla111</strain>
    </source>
</reference>
<proteinExistence type="inferred from homology"/>
<dbReference type="InterPro" id="IPR004090">
    <property type="entry name" value="Chemotax_Me-accpt_rcpt"/>
</dbReference>
<dbReference type="GO" id="GO:0005886">
    <property type="term" value="C:plasma membrane"/>
    <property type="evidence" value="ECO:0007669"/>
    <property type="project" value="TreeGrafter"/>
</dbReference>
<dbReference type="PANTHER" id="PTHR43531">
    <property type="entry name" value="PROTEIN ICFG"/>
    <property type="match status" value="1"/>
</dbReference>
<evidence type="ECO:0000313" key="6">
    <source>
        <dbReference type="Proteomes" id="UP000318995"/>
    </source>
</evidence>
<keyword evidence="3" id="KW-0807">Transducer</keyword>
<dbReference type="PROSITE" id="PS50111">
    <property type="entry name" value="CHEMOTAXIS_TRANSDUC_2"/>
    <property type="match status" value="1"/>
</dbReference>
<gene>
    <name evidence="5" type="primary">bdlA_3</name>
    <name evidence="5" type="ORF">Pla111_28360</name>
</gene>
<name>A0A5C5VXT6_9BACT</name>
<keyword evidence="1" id="KW-0145">Chemotaxis</keyword>
<evidence type="ECO:0000256" key="2">
    <source>
        <dbReference type="ARBA" id="ARBA00029447"/>
    </source>
</evidence>